<feature type="transmembrane region" description="Helical" evidence="1">
    <location>
        <begin position="47"/>
        <end position="68"/>
    </location>
</feature>
<evidence type="ECO:0000313" key="2">
    <source>
        <dbReference type="EMBL" id="XDQ83542.1"/>
    </source>
</evidence>
<accession>A0AB39TWG3</accession>
<evidence type="ECO:0000256" key="1">
    <source>
        <dbReference type="SAM" id="Phobius"/>
    </source>
</evidence>
<evidence type="ECO:0008006" key="3">
    <source>
        <dbReference type="Google" id="ProtNLM"/>
    </source>
</evidence>
<dbReference type="RefSeq" id="WP_369185648.1">
    <property type="nucleotide sequence ID" value="NZ_CP163445.1"/>
</dbReference>
<keyword evidence="1" id="KW-1133">Transmembrane helix</keyword>
<feature type="transmembrane region" description="Helical" evidence="1">
    <location>
        <begin position="75"/>
        <end position="96"/>
    </location>
</feature>
<feature type="transmembrane region" description="Helical" evidence="1">
    <location>
        <begin position="21"/>
        <end position="41"/>
    </location>
</feature>
<gene>
    <name evidence="2" type="ORF">AB2U05_36070</name>
</gene>
<protein>
    <recommendedName>
        <fullName evidence="3">Integral membrane protein</fullName>
    </recommendedName>
</protein>
<keyword evidence="1" id="KW-0472">Membrane</keyword>
<dbReference type="AlphaFoldDB" id="A0AB39TWG3"/>
<organism evidence="2">
    <name type="scientific">Streptomyces sp. Y1</name>
    <dbReference type="NCBI Taxonomy" id="3238634"/>
    <lineage>
        <taxon>Bacteria</taxon>
        <taxon>Bacillati</taxon>
        <taxon>Actinomycetota</taxon>
        <taxon>Actinomycetes</taxon>
        <taxon>Kitasatosporales</taxon>
        <taxon>Streptomycetaceae</taxon>
        <taxon>Streptomyces</taxon>
    </lineage>
</organism>
<keyword evidence="1" id="KW-0812">Transmembrane</keyword>
<reference evidence="2" key="1">
    <citation type="submission" date="2024-07" db="EMBL/GenBank/DDBJ databases">
        <authorList>
            <person name="Yu S.T."/>
        </authorList>
    </citation>
    <scope>NUCLEOTIDE SEQUENCE</scope>
    <source>
        <strain evidence="2">Y1</strain>
    </source>
</reference>
<sequence length="215" mass="22622">MDPSTPPARRRTDDLPWPRRPLLAALWIPAAAVLLPLGGAIGAFGLWMLAPALALVLAGLVGLLWAVWSLCPSRLLRRVGLSLLLGPLIAVPLLALNTAQATDLSMRGVTHPGEVTAVRVSHGKTTTYSCTVRFTDVPDRSRPVQCGAVDTVGERVDVTEDPDGLVDPEFAGAAAAGRFDLALTLFFDAALLIVGAACATAGAVLHRTRRGRARP</sequence>
<proteinExistence type="predicted"/>
<name>A0AB39TWG3_9ACTN</name>
<dbReference type="EMBL" id="CP163445">
    <property type="protein sequence ID" value="XDQ83542.1"/>
    <property type="molecule type" value="Genomic_DNA"/>
</dbReference>
<feature type="transmembrane region" description="Helical" evidence="1">
    <location>
        <begin position="185"/>
        <end position="205"/>
    </location>
</feature>